<dbReference type="Pfam" id="PF01490">
    <property type="entry name" value="Aa_trans"/>
    <property type="match status" value="1"/>
</dbReference>
<keyword evidence="4 6" id="KW-1133">Transmembrane helix</keyword>
<accession>A0A0N4YAV5</accession>
<dbReference type="AlphaFoldDB" id="A0A0N4YAV5"/>
<keyword evidence="3 6" id="KW-0812">Transmembrane</keyword>
<dbReference type="OMA" id="QRCMDSD"/>
<reference evidence="8" key="1">
    <citation type="submission" date="2017-02" db="UniProtKB">
        <authorList>
            <consortium name="WormBaseParasite"/>
        </authorList>
    </citation>
    <scope>IDENTIFICATION</scope>
</reference>
<keyword evidence="5 6" id="KW-0472">Membrane</keyword>
<evidence type="ECO:0000313" key="8">
    <source>
        <dbReference type="WBParaSite" id="NBR_0001354901-mRNA-1"/>
    </source>
</evidence>
<protein>
    <submittedName>
        <fullName evidence="8">Aa_trans domain-containing protein</fullName>
    </submittedName>
</protein>
<evidence type="ECO:0000256" key="2">
    <source>
        <dbReference type="ARBA" id="ARBA00022448"/>
    </source>
</evidence>
<feature type="transmembrane region" description="Helical" evidence="6">
    <location>
        <begin position="102"/>
        <end position="121"/>
    </location>
</feature>
<feature type="transmembrane region" description="Helical" evidence="6">
    <location>
        <begin position="59"/>
        <end position="81"/>
    </location>
</feature>
<evidence type="ECO:0000259" key="7">
    <source>
        <dbReference type="Pfam" id="PF01490"/>
    </source>
</evidence>
<evidence type="ECO:0000256" key="3">
    <source>
        <dbReference type="ARBA" id="ARBA00022692"/>
    </source>
</evidence>
<organism evidence="8">
    <name type="scientific">Nippostrongylus brasiliensis</name>
    <name type="common">Rat hookworm</name>
    <dbReference type="NCBI Taxonomy" id="27835"/>
    <lineage>
        <taxon>Eukaryota</taxon>
        <taxon>Metazoa</taxon>
        <taxon>Ecdysozoa</taxon>
        <taxon>Nematoda</taxon>
        <taxon>Chromadorea</taxon>
        <taxon>Rhabditida</taxon>
        <taxon>Rhabditina</taxon>
        <taxon>Rhabditomorpha</taxon>
        <taxon>Strongyloidea</taxon>
        <taxon>Heligmosomidae</taxon>
        <taxon>Nippostrongylus</taxon>
    </lineage>
</organism>
<feature type="transmembrane region" description="Helical" evidence="6">
    <location>
        <begin position="29"/>
        <end position="53"/>
    </location>
</feature>
<keyword evidence="2" id="KW-0813">Transport</keyword>
<feature type="transmembrane region" description="Helical" evidence="6">
    <location>
        <begin position="320"/>
        <end position="341"/>
    </location>
</feature>
<sequence length="450" mass="49416">LFRKTTAPPSCIAAAHPDQLPPFRNPNGIGWFIVAVFLVDDVAGGGIVAIPTAMVQTEFYLGFLMFLVMLCVTMYTAYVLGLSWNILLNTYPEYRTFTDTELSYCYVVLIVAVCLLPVTFLKSPQDFWWAVVVAMATSAAGIVLIFVGTALDYGLCSKYTGVPPLRAKNFFLALGTLIFSCGGHAAFPTIQHDMRDPSEYHKSVFTGFAMLLFIYGPIAVLGFFTYHDAIRDSILPSIQVEIIMKHTATLWIQQTCNVLITIHCILTLIIVINPLNQDLEELFHCPQRFCWQRVAVRTGCMLTVVFIGESIPNFGPLLDLVGGSAQTLSSIILPALFYLFLVTGRIKEEKMGGGHTSTIVGIIGGGAATFSAIMEISTASFLAPCYVDAFKHQSPVYVVFSVSRHQNSRIFQKHPSDNGASVYCCGPFQNVTHTGRTDLCVPMPSSPFYG</sequence>
<dbReference type="InterPro" id="IPR013057">
    <property type="entry name" value="AA_transpt_TM"/>
</dbReference>
<evidence type="ECO:0000256" key="4">
    <source>
        <dbReference type="ARBA" id="ARBA00022989"/>
    </source>
</evidence>
<evidence type="ECO:0000256" key="6">
    <source>
        <dbReference type="SAM" id="Phobius"/>
    </source>
</evidence>
<evidence type="ECO:0000256" key="1">
    <source>
        <dbReference type="ARBA" id="ARBA00004370"/>
    </source>
</evidence>
<dbReference type="WBParaSite" id="NBR_0001354901-mRNA-1">
    <property type="protein sequence ID" value="NBR_0001354901-mRNA-1"/>
    <property type="gene ID" value="NBR_0001354901"/>
</dbReference>
<feature type="transmembrane region" description="Helical" evidence="6">
    <location>
        <begin position="207"/>
        <end position="227"/>
    </location>
</feature>
<feature type="transmembrane region" description="Helical" evidence="6">
    <location>
        <begin position="169"/>
        <end position="187"/>
    </location>
</feature>
<feature type="domain" description="Amino acid transporter transmembrane" evidence="7">
    <location>
        <begin position="96"/>
        <end position="346"/>
    </location>
</feature>
<feature type="transmembrane region" description="Helical" evidence="6">
    <location>
        <begin position="248"/>
        <end position="272"/>
    </location>
</feature>
<name>A0A0N4YAV5_NIPBR</name>
<feature type="transmembrane region" description="Helical" evidence="6">
    <location>
        <begin position="127"/>
        <end position="148"/>
    </location>
</feature>
<dbReference type="PANTHER" id="PTHR48017">
    <property type="entry name" value="OS05G0424000 PROTEIN-RELATED"/>
    <property type="match status" value="1"/>
</dbReference>
<proteinExistence type="predicted"/>
<dbReference type="GO" id="GO:0016020">
    <property type="term" value="C:membrane"/>
    <property type="evidence" value="ECO:0007669"/>
    <property type="project" value="UniProtKB-SubCell"/>
</dbReference>
<comment type="subcellular location">
    <subcellularLocation>
        <location evidence="1">Membrane</location>
    </subcellularLocation>
</comment>
<evidence type="ECO:0000256" key="5">
    <source>
        <dbReference type="ARBA" id="ARBA00023136"/>
    </source>
</evidence>